<keyword evidence="2 4" id="KW-0863">Zinc-finger</keyword>
<evidence type="ECO:0000313" key="7">
    <source>
        <dbReference type="Proteomes" id="UP001161247"/>
    </source>
</evidence>
<reference evidence="6" key="1">
    <citation type="submission" date="2023-03" db="EMBL/GenBank/DDBJ databases">
        <authorList>
            <person name="Julca I."/>
        </authorList>
    </citation>
    <scope>NUCLEOTIDE SEQUENCE</scope>
</reference>
<dbReference type="InterPro" id="IPR051834">
    <property type="entry name" value="RING_finger_E3_ligase"/>
</dbReference>
<evidence type="ECO:0000313" key="6">
    <source>
        <dbReference type="EMBL" id="CAI9110177.1"/>
    </source>
</evidence>
<proteinExistence type="predicted"/>
<keyword evidence="3" id="KW-0862">Zinc</keyword>
<dbReference type="CDD" id="cd16448">
    <property type="entry name" value="RING-H2"/>
    <property type="match status" value="1"/>
</dbReference>
<accession>A0AAV1DSB3</accession>
<dbReference type="GO" id="GO:0061630">
    <property type="term" value="F:ubiquitin protein ligase activity"/>
    <property type="evidence" value="ECO:0007669"/>
    <property type="project" value="TreeGrafter"/>
</dbReference>
<dbReference type="Pfam" id="PF13639">
    <property type="entry name" value="zf-RING_2"/>
    <property type="match status" value="1"/>
</dbReference>
<dbReference type="SUPFAM" id="SSF57850">
    <property type="entry name" value="RING/U-box"/>
    <property type="match status" value="1"/>
</dbReference>
<dbReference type="PANTHER" id="PTHR45931">
    <property type="entry name" value="SI:CH211-59O9.10"/>
    <property type="match status" value="1"/>
</dbReference>
<dbReference type="GO" id="GO:0008270">
    <property type="term" value="F:zinc ion binding"/>
    <property type="evidence" value="ECO:0007669"/>
    <property type="project" value="UniProtKB-KW"/>
</dbReference>
<dbReference type="SMART" id="SM00184">
    <property type="entry name" value="RING"/>
    <property type="match status" value="1"/>
</dbReference>
<name>A0AAV1DSB3_OLDCO</name>
<sequence>MARITQFAPEVRVFRWNANLPTNASCGGVVVIRATTTFLFRSQISPKIEHLITAPYSTTKQPPFSDLNSTKKLLIEVIQQIPFLRPCENIKTVVHKLAEDLFCKFRFSPKISSSNSNRGNPPKLVVLLDLETVVSTENPNYVDKLDMHRSIWENEQLRKALEDDEGMIPVEIKEVEDFLEGVGGRIEAFVPKGLDEEIKPAVEIKVFAADDDSQAEEVLCSICLDKLSVGVVAETSCSHMFHKACVSEWLVGTNSSCPMCRSSFGITV</sequence>
<gene>
    <name evidence="6" type="ORF">OLC1_LOCUS17895</name>
</gene>
<evidence type="ECO:0000256" key="4">
    <source>
        <dbReference type="PROSITE-ProRule" id="PRU00175"/>
    </source>
</evidence>
<dbReference type="InterPro" id="IPR013083">
    <property type="entry name" value="Znf_RING/FYVE/PHD"/>
</dbReference>
<keyword evidence="7" id="KW-1185">Reference proteome</keyword>
<dbReference type="EMBL" id="OX459123">
    <property type="protein sequence ID" value="CAI9110177.1"/>
    <property type="molecule type" value="Genomic_DNA"/>
</dbReference>
<evidence type="ECO:0000256" key="2">
    <source>
        <dbReference type="ARBA" id="ARBA00022771"/>
    </source>
</evidence>
<dbReference type="GO" id="GO:0006511">
    <property type="term" value="P:ubiquitin-dependent protein catabolic process"/>
    <property type="evidence" value="ECO:0007669"/>
    <property type="project" value="TreeGrafter"/>
</dbReference>
<protein>
    <submittedName>
        <fullName evidence="6">OLC1v1010156C1</fullName>
    </submittedName>
</protein>
<dbReference type="InterPro" id="IPR001841">
    <property type="entry name" value="Znf_RING"/>
</dbReference>
<dbReference type="Proteomes" id="UP001161247">
    <property type="component" value="Chromosome 6"/>
</dbReference>
<evidence type="ECO:0000256" key="1">
    <source>
        <dbReference type="ARBA" id="ARBA00022723"/>
    </source>
</evidence>
<dbReference type="Gene3D" id="3.30.40.10">
    <property type="entry name" value="Zinc/RING finger domain, C3HC4 (zinc finger)"/>
    <property type="match status" value="1"/>
</dbReference>
<evidence type="ECO:0000256" key="3">
    <source>
        <dbReference type="ARBA" id="ARBA00022833"/>
    </source>
</evidence>
<dbReference type="PANTHER" id="PTHR45931:SF3">
    <property type="entry name" value="RING ZINC FINGER-CONTAINING PROTEIN"/>
    <property type="match status" value="1"/>
</dbReference>
<keyword evidence="1" id="KW-0479">Metal-binding</keyword>
<dbReference type="PROSITE" id="PS50089">
    <property type="entry name" value="ZF_RING_2"/>
    <property type="match status" value="1"/>
</dbReference>
<evidence type="ECO:0000259" key="5">
    <source>
        <dbReference type="PROSITE" id="PS50089"/>
    </source>
</evidence>
<dbReference type="GO" id="GO:0005634">
    <property type="term" value="C:nucleus"/>
    <property type="evidence" value="ECO:0007669"/>
    <property type="project" value="TreeGrafter"/>
</dbReference>
<organism evidence="6 7">
    <name type="scientific">Oldenlandia corymbosa var. corymbosa</name>
    <dbReference type="NCBI Taxonomy" id="529605"/>
    <lineage>
        <taxon>Eukaryota</taxon>
        <taxon>Viridiplantae</taxon>
        <taxon>Streptophyta</taxon>
        <taxon>Embryophyta</taxon>
        <taxon>Tracheophyta</taxon>
        <taxon>Spermatophyta</taxon>
        <taxon>Magnoliopsida</taxon>
        <taxon>eudicotyledons</taxon>
        <taxon>Gunneridae</taxon>
        <taxon>Pentapetalae</taxon>
        <taxon>asterids</taxon>
        <taxon>lamiids</taxon>
        <taxon>Gentianales</taxon>
        <taxon>Rubiaceae</taxon>
        <taxon>Rubioideae</taxon>
        <taxon>Spermacoceae</taxon>
        <taxon>Hedyotis-Oldenlandia complex</taxon>
        <taxon>Oldenlandia</taxon>
    </lineage>
</organism>
<dbReference type="AlphaFoldDB" id="A0AAV1DSB3"/>
<feature type="domain" description="RING-type" evidence="5">
    <location>
        <begin position="220"/>
        <end position="261"/>
    </location>
</feature>